<dbReference type="PANTHER" id="PTHR43630">
    <property type="entry name" value="POLY-BETA-1,6-N-ACETYL-D-GLUCOSAMINE SYNTHASE"/>
    <property type="match status" value="1"/>
</dbReference>
<protein>
    <submittedName>
        <fullName evidence="3">Glycosyl transferase</fullName>
    </submittedName>
</protein>
<dbReference type="InterPro" id="IPR001173">
    <property type="entry name" value="Glyco_trans_2-like"/>
</dbReference>
<organism evidence="3">
    <name type="scientific">Providencia alcalifaciens</name>
    <dbReference type="NCBI Taxonomy" id="126385"/>
    <lineage>
        <taxon>Bacteria</taxon>
        <taxon>Pseudomonadati</taxon>
        <taxon>Pseudomonadota</taxon>
        <taxon>Gammaproteobacteria</taxon>
        <taxon>Enterobacterales</taxon>
        <taxon>Morganellaceae</taxon>
        <taxon>Providencia</taxon>
    </lineage>
</organism>
<dbReference type="InterPro" id="IPR029044">
    <property type="entry name" value="Nucleotide-diphossugar_trans"/>
</dbReference>
<gene>
    <name evidence="3" type="primary">gt</name>
</gene>
<reference evidence="3" key="1">
    <citation type="submission" date="2018-06" db="EMBL/GenBank/DDBJ databases">
        <title>Development of a Molecular Serotyping Scheme and a Multiplexed Luminex-Based Array for Providencia.</title>
        <authorList>
            <person name="Du Y."/>
            <person name="Liu B."/>
        </authorList>
    </citation>
    <scope>NUCLEOTIDE SEQUENCE</scope>
</reference>
<feature type="domain" description="Glycosyltransferase 2-like" evidence="2">
    <location>
        <begin position="6"/>
        <end position="109"/>
    </location>
</feature>
<evidence type="ECO:0000313" key="3">
    <source>
        <dbReference type="EMBL" id="AXL96538.1"/>
    </source>
</evidence>
<dbReference type="GO" id="GO:0016740">
    <property type="term" value="F:transferase activity"/>
    <property type="evidence" value="ECO:0007669"/>
    <property type="project" value="UniProtKB-KW"/>
</dbReference>
<dbReference type="SUPFAM" id="SSF53448">
    <property type="entry name" value="Nucleotide-diphospho-sugar transferases"/>
    <property type="match status" value="1"/>
</dbReference>
<dbReference type="EMBL" id="MH479422">
    <property type="protein sequence ID" value="AXL96538.1"/>
    <property type="molecule type" value="Genomic_DNA"/>
</dbReference>
<keyword evidence="3" id="KW-0808">Transferase</keyword>
<proteinExistence type="inferred from homology"/>
<comment type="similarity">
    <text evidence="1">Belongs to the glycosyltransferase 2 family. WaaE/KdtX subfamily.</text>
</comment>
<name>A0A346CLR4_9GAMM</name>
<dbReference type="Gene3D" id="3.90.550.10">
    <property type="entry name" value="Spore Coat Polysaccharide Biosynthesis Protein SpsA, Chain A"/>
    <property type="match status" value="1"/>
</dbReference>
<sequence>MNNDLSVIILTFNEELHISRCIESLKEITKNIYIIDSYSTDKTVEIAKNLNVTVYQNKWPGNHAAQFQWALDNCNIETEWVMKMDADEYVTNELKNEIKTYMHSVPSDISGIYIKRRVFFMGKWIKHGGYYPTWLLRIWRYSDGHMEQRWMDEHIKLSKGNVIHFNHDIVDDNLNNLTWWTEKHNNYATREAIDTLNAIYKFSESDGIEPKLLGTQEQRKRYLKLKYHKLPIFIRPFLYFIYRYIIKLGFIDGKKGLIWHLLQGFWYRLLVDCKIYDIKRRAKKLDAETLKLIIKKDYGVDWKND</sequence>
<accession>A0A346CLR4</accession>
<dbReference type="CDD" id="cd02511">
    <property type="entry name" value="Beta4Glucosyltransferase"/>
    <property type="match status" value="1"/>
</dbReference>
<evidence type="ECO:0000259" key="2">
    <source>
        <dbReference type="Pfam" id="PF00535"/>
    </source>
</evidence>
<dbReference type="PANTHER" id="PTHR43630:SF2">
    <property type="entry name" value="GLYCOSYLTRANSFERASE"/>
    <property type="match status" value="1"/>
</dbReference>
<evidence type="ECO:0000256" key="1">
    <source>
        <dbReference type="ARBA" id="ARBA00038494"/>
    </source>
</evidence>
<dbReference type="AlphaFoldDB" id="A0A346CLR4"/>
<dbReference type="Pfam" id="PF00535">
    <property type="entry name" value="Glycos_transf_2"/>
    <property type="match status" value="1"/>
</dbReference>